<feature type="transmembrane region" description="Helical" evidence="1">
    <location>
        <begin position="37"/>
        <end position="56"/>
    </location>
</feature>
<accession>A0A2T0MLM3</accession>
<evidence type="ECO:0000313" key="2">
    <source>
        <dbReference type="EMBL" id="PRX58595.1"/>
    </source>
</evidence>
<feature type="transmembrane region" description="Helical" evidence="1">
    <location>
        <begin position="12"/>
        <end position="31"/>
    </location>
</feature>
<keyword evidence="3" id="KW-1185">Reference proteome</keyword>
<evidence type="ECO:0000256" key="1">
    <source>
        <dbReference type="SAM" id="Phobius"/>
    </source>
</evidence>
<proteinExistence type="predicted"/>
<name>A0A2T0MLM3_9ACTN</name>
<dbReference type="Proteomes" id="UP000238312">
    <property type="component" value="Unassembled WGS sequence"/>
</dbReference>
<evidence type="ECO:0000313" key="3">
    <source>
        <dbReference type="Proteomes" id="UP000238312"/>
    </source>
</evidence>
<protein>
    <submittedName>
        <fullName evidence="2">Uncharacterized protein</fullName>
    </submittedName>
</protein>
<keyword evidence="1" id="KW-0472">Membrane</keyword>
<keyword evidence="1" id="KW-1133">Transmembrane helix</keyword>
<organism evidence="2 3">
    <name type="scientific">Nonomuraea fuscirosea</name>
    <dbReference type="NCBI Taxonomy" id="1291556"/>
    <lineage>
        <taxon>Bacteria</taxon>
        <taxon>Bacillati</taxon>
        <taxon>Actinomycetota</taxon>
        <taxon>Actinomycetes</taxon>
        <taxon>Streptosporangiales</taxon>
        <taxon>Streptosporangiaceae</taxon>
        <taxon>Nonomuraea</taxon>
    </lineage>
</organism>
<sequence>MVPATPRDVVHIRVGSFLLVFLFAFTVLGIIAQAWVLAGIAVLLAIATVVDITLAVKRQKNKGAHGEAG</sequence>
<keyword evidence="1" id="KW-0812">Transmembrane</keyword>
<reference evidence="2 3" key="1">
    <citation type="submission" date="2018-03" db="EMBL/GenBank/DDBJ databases">
        <title>Genomic Encyclopedia of Type Strains, Phase III (KMG-III): the genomes of soil and plant-associated and newly described type strains.</title>
        <authorList>
            <person name="Whitman W."/>
        </authorList>
    </citation>
    <scope>NUCLEOTIDE SEQUENCE [LARGE SCALE GENOMIC DNA]</scope>
    <source>
        <strain evidence="2 3">CGMCC 4.7104</strain>
    </source>
</reference>
<dbReference type="EMBL" id="PVNG01000022">
    <property type="protein sequence ID" value="PRX58595.1"/>
    <property type="molecule type" value="Genomic_DNA"/>
</dbReference>
<comment type="caution">
    <text evidence="2">The sequence shown here is derived from an EMBL/GenBank/DDBJ whole genome shotgun (WGS) entry which is preliminary data.</text>
</comment>
<dbReference type="AlphaFoldDB" id="A0A2T0MLM3"/>
<gene>
    <name evidence="2" type="ORF">B0I32_12255</name>
</gene>